<organism evidence="1">
    <name type="scientific">Polynucleobacter necessarius subsp. necessarius (strain STIR1)</name>
    <dbReference type="NCBI Taxonomy" id="452638"/>
    <lineage>
        <taxon>Bacteria</taxon>
        <taxon>Pseudomonadati</taxon>
        <taxon>Pseudomonadota</taxon>
        <taxon>Betaproteobacteria</taxon>
        <taxon>Burkholderiales</taxon>
        <taxon>Burkholderiaceae</taxon>
        <taxon>Polynucleobacter</taxon>
    </lineage>
</organism>
<dbReference type="InterPro" id="IPR036249">
    <property type="entry name" value="Thioredoxin-like_sf"/>
</dbReference>
<name>B1XSA8_POLNS</name>
<evidence type="ECO:0000313" key="1">
    <source>
        <dbReference type="EMBL" id="ACB44743.1"/>
    </source>
</evidence>
<reference evidence="1" key="1">
    <citation type="submission" date="2008-03" db="EMBL/GenBank/DDBJ databases">
        <title>Complete sequence of Polynucleobacter necessarius STIR1.</title>
        <authorList>
            <consortium name="US DOE Joint Genome Institute"/>
            <person name="Copeland A."/>
            <person name="Lucas S."/>
            <person name="Lapidus A."/>
            <person name="Barry K."/>
            <person name="Detter J.C."/>
            <person name="Glavina del Rio T."/>
            <person name="Hammon N."/>
            <person name="Israni S."/>
            <person name="Dalin E."/>
            <person name="Tice H."/>
            <person name="Pitluck S."/>
            <person name="Chain P."/>
            <person name="Malfatti S."/>
            <person name="Shin M."/>
            <person name="Vergez L."/>
            <person name="Schmutz J."/>
            <person name="Larimer F."/>
            <person name="Land M."/>
            <person name="Hauser L."/>
            <person name="Kyrpides N."/>
            <person name="Kim E."/>
            <person name="Hahn M."/>
            <person name="Richardson P."/>
        </authorList>
    </citation>
    <scope>NUCLEOTIDE SEQUENCE [LARGE SCALE GENOMIC DNA]</scope>
    <source>
        <strain evidence="1">STIR1</strain>
    </source>
</reference>
<sequence>MVVYPDGIWYTLIDMEDVEEIIQSHLIAGRPVERLQLT</sequence>
<protein>
    <submittedName>
        <fullName evidence="1">Putative ferredoxin 2fe-2s protein</fullName>
    </submittedName>
</protein>
<dbReference type="AlphaFoldDB" id="B1XSA8"/>
<dbReference type="HOGENOM" id="CLU_3345817_0_0_4"/>
<dbReference type="STRING" id="452638.Pnec_1672"/>
<dbReference type="SUPFAM" id="SSF52833">
    <property type="entry name" value="Thioredoxin-like"/>
    <property type="match status" value="1"/>
</dbReference>
<dbReference type="CDD" id="cd02980">
    <property type="entry name" value="TRX_Fd_family"/>
    <property type="match status" value="1"/>
</dbReference>
<dbReference type="KEGG" id="pne:Pnec_1672"/>
<gene>
    <name evidence="1" type="ordered locus">Pnec_1672</name>
</gene>
<dbReference type="Gene3D" id="3.40.30.10">
    <property type="entry name" value="Glutaredoxin"/>
    <property type="match status" value="1"/>
</dbReference>
<dbReference type="EMBL" id="CP001010">
    <property type="protein sequence ID" value="ACB44743.1"/>
    <property type="molecule type" value="Genomic_DNA"/>
</dbReference>
<accession>B1XSA8</accession>
<proteinExistence type="predicted"/>
<dbReference type="eggNOG" id="COG3411">
    <property type="taxonomic scope" value="Bacteria"/>
</dbReference>